<reference evidence="3 4" key="1">
    <citation type="submission" date="2019-07" db="EMBL/GenBank/DDBJ databases">
        <title>Genomic Encyclopedia of Archaeal and Bacterial Type Strains, Phase II (KMG-II): from individual species to whole genera.</title>
        <authorList>
            <person name="Goeker M."/>
        </authorList>
    </citation>
    <scope>NUCLEOTIDE SEQUENCE [LARGE SCALE GENOMIC DNA]</scope>
    <source>
        <strain evidence="3 4">DSM 21935</strain>
    </source>
</reference>
<keyword evidence="3" id="KW-0378">Hydrolase</keyword>
<dbReference type="CDD" id="cd00158">
    <property type="entry name" value="RHOD"/>
    <property type="match status" value="1"/>
</dbReference>
<evidence type="ECO:0000313" key="4">
    <source>
        <dbReference type="Proteomes" id="UP000324595"/>
    </source>
</evidence>
<dbReference type="Pfam" id="PF00753">
    <property type="entry name" value="Lactamase_B"/>
    <property type="match status" value="1"/>
</dbReference>
<evidence type="ECO:0000256" key="1">
    <source>
        <dbReference type="ARBA" id="ARBA00022723"/>
    </source>
</evidence>
<organism evidence="3 4">
    <name type="scientific">Fodinibius salinus</name>
    <dbReference type="NCBI Taxonomy" id="860790"/>
    <lineage>
        <taxon>Bacteria</taxon>
        <taxon>Pseudomonadati</taxon>
        <taxon>Balneolota</taxon>
        <taxon>Balneolia</taxon>
        <taxon>Balneolales</taxon>
        <taxon>Balneolaceae</taxon>
        <taxon>Fodinibius</taxon>
    </lineage>
</organism>
<comment type="caution">
    <text evidence="3">The sequence shown here is derived from an EMBL/GenBank/DDBJ whole genome shotgun (WGS) entry which is preliminary data.</text>
</comment>
<dbReference type="GO" id="GO:0016787">
    <property type="term" value="F:hydrolase activity"/>
    <property type="evidence" value="ECO:0007669"/>
    <property type="project" value="UniProtKB-KW"/>
</dbReference>
<dbReference type="SMART" id="SM00450">
    <property type="entry name" value="RHOD"/>
    <property type="match status" value="1"/>
</dbReference>
<dbReference type="Pfam" id="PF00581">
    <property type="entry name" value="Rhodanese"/>
    <property type="match status" value="1"/>
</dbReference>
<dbReference type="RefSeq" id="WP_148899513.1">
    <property type="nucleotide sequence ID" value="NZ_VNHY01000004.1"/>
</dbReference>
<name>A0A5D3YFE4_9BACT</name>
<dbReference type="GO" id="GO:0070813">
    <property type="term" value="P:hydrogen sulfide metabolic process"/>
    <property type="evidence" value="ECO:0007669"/>
    <property type="project" value="TreeGrafter"/>
</dbReference>
<dbReference type="SMART" id="SM00849">
    <property type="entry name" value="Lactamase_B"/>
    <property type="match status" value="1"/>
</dbReference>
<dbReference type="PANTHER" id="PTHR43084:SF1">
    <property type="entry name" value="PERSULFIDE DIOXYGENASE ETHE1, MITOCHONDRIAL"/>
    <property type="match status" value="1"/>
</dbReference>
<dbReference type="OrthoDB" id="9784009at2"/>
<dbReference type="PANTHER" id="PTHR43084">
    <property type="entry name" value="PERSULFIDE DIOXYGENASE ETHE1"/>
    <property type="match status" value="1"/>
</dbReference>
<dbReference type="SUPFAM" id="SSF56281">
    <property type="entry name" value="Metallo-hydrolase/oxidoreductase"/>
    <property type="match status" value="1"/>
</dbReference>
<dbReference type="InterPro" id="IPR036866">
    <property type="entry name" value="RibonucZ/Hydroxyglut_hydro"/>
</dbReference>
<protein>
    <submittedName>
        <fullName evidence="3">Hydroxyacylglutathione hydrolase</fullName>
    </submittedName>
</protein>
<dbReference type="PROSITE" id="PS50206">
    <property type="entry name" value="RHODANESE_3"/>
    <property type="match status" value="1"/>
</dbReference>
<dbReference type="InterPro" id="IPR044528">
    <property type="entry name" value="POD-like_MBL-fold"/>
</dbReference>
<dbReference type="InterPro" id="IPR001279">
    <property type="entry name" value="Metallo-B-lactamas"/>
</dbReference>
<evidence type="ECO:0000313" key="3">
    <source>
        <dbReference type="EMBL" id="TYP91935.1"/>
    </source>
</evidence>
<evidence type="ECO:0000259" key="2">
    <source>
        <dbReference type="PROSITE" id="PS50206"/>
    </source>
</evidence>
<sequence>MVFKQIYEEKLSQYTYLIGCQASGEAIIVDPMRDIDRYQNIAEKDGLRIEAATETHIHADYLSGLREFAEAGAKVYASDEGGSDWKYEWLPGSSYDYQLIKDGDKFSVGNIHFETRHTPGHTPEHLSYLVTDGAAADEPMGILTGDFIFVGDVGRPDLLESAAGQEGVMEASARQLFKSVEKFKSMPEYLQVWPGHGSGSACGKALGSVPESTVGYELRFNPSIQATDTEQHFVDFVLDGQPEPPLYFARMKRDNRSGPTVLGDLPRPSKIEMAKIASRGSQPDATVIDTRGRIEFMNAHLRESLLAQFDKHFNTIVGSYVDENDEIFLIINDEEVDTAIRDLVRIGLDNIQGYATPADLEQFFSLADAEQIETVNFEQARSQITDKEYAILDVRKATEFREGHIEGAVNIAHTRLADEVEKLDQDKDWLVYCRSGRRASVASALLKRNGLNVTYVNDQIEKALNGELVTT</sequence>
<keyword evidence="1" id="KW-0479">Metal-binding</keyword>
<dbReference type="InterPro" id="IPR036873">
    <property type="entry name" value="Rhodanese-like_dom_sf"/>
</dbReference>
<dbReference type="InterPro" id="IPR001763">
    <property type="entry name" value="Rhodanese-like_dom"/>
</dbReference>
<dbReference type="FunFam" id="3.60.15.10:FF:000030">
    <property type="entry name" value="Metallo-beta-lactamase family protein"/>
    <property type="match status" value="1"/>
</dbReference>
<feature type="domain" description="Rhodanese" evidence="2">
    <location>
        <begin position="385"/>
        <end position="462"/>
    </location>
</feature>
<dbReference type="EMBL" id="VNHY01000004">
    <property type="protein sequence ID" value="TYP91935.1"/>
    <property type="molecule type" value="Genomic_DNA"/>
</dbReference>
<gene>
    <name evidence="3" type="ORF">LX73_2178</name>
</gene>
<accession>A0A5D3YFE4</accession>
<proteinExistence type="predicted"/>
<dbReference type="Gene3D" id="3.40.250.10">
    <property type="entry name" value="Rhodanese-like domain"/>
    <property type="match status" value="2"/>
</dbReference>
<dbReference type="SUPFAM" id="SSF52821">
    <property type="entry name" value="Rhodanese/Cell cycle control phosphatase"/>
    <property type="match status" value="2"/>
</dbReference>
<dbReference type="GO" id="GO:0050313">
    <property type="term" value="F:sulfur dioxygenase activity"/>
    <property type="evidence" value="ECO:0007669"/>
    <property type="project" value="InterPro"/>
</dbReference>
<dbReference type="Proteomes" id="UP000324595">
    <property type="component" value="Unassembled WGS sequence"/>
</dbReference>
<dbReference type="InterPro" id="IPR051682">
    <property type="entry name" value="Mito_Persulfide_Diox"/>
</dbReference>
<dbReference type="AlphaFoldDB" id="A0A5D3YFE4"/>
<dbReference type="Gene3D" id="3.60.15.10">
    <property type="entry name" value="Ribonuclease Z/Hydroxyacylglutathione hydrolase-like"/>
    <property type="match status" value="1"/>
</dbReference>
<dbReference type="GO" id="GO:0046872">
    <property type="term" value="F:metal ion binding"/>
    <property type="evidence" value="ECO:0007669"/>
    <property type="project" value="UniProtKB-KW"/>
</dbReference>
<dbReference type="GO" id="GO:0006749">
    <property type="term" value="P:glutathione metabolic process"/>
    <property type="evidence" value="ECO:0007669"/>
    <property type="project" value="InterPro"/>
</dbReference>
<keyword evidence="4" id="KW-1185">Reference proteome</keyword>
<dbReference type="CDD" id="cd07724">
    <property type="entry name" value="POD-like_MBL-fold"/>
    <property type="match status" value="1"/>
</dbReference>